<keyword evidence="2" id="KW-1185">Reference proteome</keyword>
<gene>
    <name evidence="1" type="ORF">LY90DRAFT_678732</name>
</gene>
<evidence type="ECO:0000313" key="1">
    <source>
        <dbReference type="EMBL" id="ORY00186.1"/>
    </source>
</evidence>
<accession>A0A1Y1YQE6</accession>
<sequence length="262" mass="31722">MLMPDKIKTIRTFTAYLEKKIEESNYYKVYENKFFKRVKKYNTLMKTDKHKFKEFKSYIKNKEITVKILNKDEIKSRKKKFIKDMNLLFDYNFPKNICTIKEDKEILKSYLKSFNTYIEYLSDSKLFLLKEYENEIQEKTNLTNEDSTLFDTPRMIEGYIDFLKFLTKMIENDELSDKAKYKITSILMECIIDMSLIKIDTKYVLSGNYTEDAKRMDTLADEGESFINKYMNLISKYIKLSLYERENLNKRLEILEVYYVLF</sequence>
<evidence type="ECO:0000313" key="2">
    <source>
        <dbReference type="Proteomes" id="UP000193920"/>
    </source>
</evidence>
<proteinExistence type="predicted"/>
<organism evidence="1 2">
    <name type="scientific">Neocallimastix californiae</name>
    <dbReference type="NCBI Taxonomy" id="1754190"/>
    <lineage>
        <taxon>Eukaryota</taxon>
        <taxon>Fungi</taxon>
        <taxon>Fungi incertae sedis</taxon>
        <taxon>Chytridiomycota</taxon>
        <taxon>Chytridiomycota incertae sedis</taxon>
        <taxon>Neocallimastigomycetes</taxon>
        <taxon>Neocallimastigales</taxon>
        <taxon>Neocallimastigaceae</taxon>
        <taxon>Neocallimastix</taxon>
    </lineage>
</organism>
<dbReference type="AlphaFoldDB" id="A0A1Y1YQE6"/>
<dbReference type="Proteomes" id="UP000193920">
    <property type="component" value="Unassembled WGS sequence"/>
</dbReference>
<name>A0A1Y1YQE6_9FUNG</name>
<protein>
    <submittedName>
        <fullName evidence="1">Uncharacterized protein</fullName>
    </submittedName>
</protein>
<dbReference type="EMBL" id="MCOG01000530">
    <property type="protein sequence ID" value="ORY00186.1"/>
    <property type="molecule type" value="Genomic_DNA"/>
</dbReference>
<dbReference type="OrthoDB" id="10573046at2759"/>
<reference evidence="1 2" key="1">
    <citation type="submission" date="2016-08" db="EMBL/GenBank/DDBJ databases">
        <title>A Parts List for Fungal Cellulosomes Revealed by Comparative Genomics.</title>
        <authorList>
            <consortium name="DOE Joint Genome Institute"/>
            <person name="Haitjema C.H."/>
            <person name="Gilmore S.P."/>
            <person name="Henske J.K."/>
            <person name="Solomon K.V."/>
            <person name="De Groot R."/>
            <person name="Kuo A."/>
            <person name="Mondo S.J."/>
            <person name="Salamov A.A."/>
            <person name="Labutti K."/>
            <person name="Zhao Z."/>
            <person name="Chiniquy J."/>
            <person name="Barry K."/>
            <person name="Brewer H.M."/>
            <person name="Purvine S.O."/>
            <person name="Wright A.T."/>
            <person name="Boxma B."/>
            <person name="Van Alen T."/>
            <person name="Hackstein J.H."/>
            <person name="Baker S.E."/>
            <person name="Grigoriev I.V."/>
            <person name="O'Malley M.A."/>
        </authorList>
    </citation>
    <scope>NUCLEOTIDE SEQUENCE [LARGE SCALE GENOMIC DNA]</scope>
    <source>
        <strain evidence="1 2">G1</strain>
    </source>
</reference>
<comment type="caution">
    <text evidence="1">The sequence shown here is derived from an EMBL/GenBank/DDBJ whole genome shotgun (WGS) entry which is preliminary data.</text>
</comment>